<reference evidence="3 4" key="1">
    <citation type="submission" date="2020-07" db="EMBL/GenBank/DDBJ databases">
        <title>Sequencing the genomes of 1000 actinobacteria strains.</title>
        <authorList>
            <person name="Klenk H.-P."/>
        </authorList>
    </citation>
    <scope>NUCLEOTIDE SEQUENCE [LARGE SCALE GENOMIC DNA]</scope>
    <source>
        <strain evidence="3 4">DSM 18448</strain>
    </source>
</reference>
<feature type="transmembrane region" description="Helical" evidence="2">
    <location>
        <begin position="270"/>
        <end position="291"/>
    </location>
</feature>
<keyword evidence="2" id="KW-0472">Membrane</keyword>
<dbReference type="EMBL" id="JACBZH010000001">
    <property type="protein sequence ID" value="NYH88494.1"/>
    <property type="molecule type" value="Genomic_DNA"/>
</dbReference>
<name>A0A852Z692_9ACTN</name>
<comment type="caution">
    <text evidence="3">The sequence shown here is derived from an EMBL/GenBank/DDBJ whole genome shotgun (WGS) entry which is preliminary data.</text>
</comment>
<feature type="transmembrane region" description="Helical" evidence="2">
    <location>
        <begin position="28"/>
        <end position="47"/>
    </location>
</feature>
<organism evidence="3 4">
    <name type="scientific">Actinopolymorpha rutila</name>
    <dbReference type="NCBI Taxonomy" id="446787"/>
    <lineage>
        <taxon>Bacteria</taxon>
        <taxon>Bacillati</taxon>
        <taxon>Actinomycetota</taxon>
        <taxon>Actinomycetes</taxon>
        <taxon>Propionibacteriales</taxon>
        <taxon>Actinopolymorphaceae</taxon>
        <taxon>Actinopolymorpha</taxon>
    </lineage>
</organism>
<evidence type="ECO:0000256" key="1">
    <source>
        <dbReference type="SAM" id="MobiDB-lite"/>
    </source>
</evidence>
<keyword evidence="4" id="KW-1185">Reference proteome</keyword>
<feature type="transmembrane region" description="Helical" evidence="2">
    <location>
        <begin position="137"/>
        <end position="162"/>
    </location>
</feature>
<proteinExistence type="predicted"/>
<feature type="transmembrane region" description="Helical" evidence="2">
    <location>
        <begin position="59"/>
        <end position="81"/>
    </location>
</feature>
<gene>
    <name evidence="3" type="ORF">F4554_001132</name>
</gene>
<protein>
    <recommendedName>
        <fullName evidence="5">DUF998 domain-containing protein</fullName>
    </recommendedName>
</protein>
<feature type="transmembrane region" description="Helical" evidence="2">
    <location>
        <begin position="101"/>
        <end position="125"/>
    </location>
</feature>
<feature type="transmembrane region" description="Helical" evidence="2">
    <location>
        <begin position="303"/>
        <end position="320"/>
    </location>
</feature>
<dbReference type="Proteomes" id="UP000579605">
    <property type="component" value="Unassembled WGS sequence"/>
</dbReference>
<dbReference type="AlphaFoldDB" id="A0A852Z692"/>
<evidence type="ECO:0008006" key="5">
    <source>
        <dbReference type="Google" id="ProtNLM"/>
    </source>
</evidence>
<dbReference type="RefSeq" id="WP_179786382.1">
    <property type="nucleotide sequence ID" value="NZ_JACBZH010000001.1"/>
</dbReference>
<feature type="transmembrane region" description="Helical" evidence="2">
    <location>
        <begin position="174"/>
        <end position="191"/>
    </location>
</feature>
<sequence>MRRVAPAVGLFFTAPLVAEFLLGNLPITLLVGLVFLAPLYGGGALLVREFVRRTGRGWPSILLLGLAYGVFEEGITTQSLFNRNYVGAHLLDVGYVPALGIAVPWTLAVLALHTVWSISVPIGLVEAMVPQRRTTPWLGKVGLTVTGVLFVFGSVATTAMQIARDPFVASVPQFAGVAVVVVALVVAAFLIRPHRAVTSTESSVREVGRRAPSVWLVGGFALVCGSAYRLTPDHTAAWVPVVMMAAIAGVAVTTVTYWSRRPGWEPRHQLALVAGAALAYALHAFIETPILPVSTTVDRAGDVFFGAAAVLAIAVAARRTRQAPAGVTESVAPTGNASPHRFPTHPQQPAP</sequence>
<keyword evidence="2" id="KW-1133">Transmembrane helix</keyword>
<feature type="region of interest" description="Disordered" evidence="1">
    <location>
        <begin position="324"/>
        <end position="351"/>
    </location>
</feature>
<feature type="transmembrane region" description="Helical" evidence="2">
    <location>
        <begin position="237"/>
        <end position="258"/>
    </location>
</feature>
<evidence type="ECO:0000313" key="3">
    <source>
        <dbReference type="EMBL" id="NYH88494.1"/>
    </source>
</evidence>
<evidence type="ECO:0000256" key="2">
    <source>
        <dbReference type="SAM" id="Phobius"/>
    </source>
</evidence>
<accession>A0A852Z692</accession>
<feature type="transmembrane region" description="Helical" evidence="2">
    <location>
        <begin position="212"/>
        <end position="231"/>
    </location>
</feature>
<keyword evidence="2" id="KW-0812">Transmembrane</keyword>
<evidence type="ECO:0000313" key="4">
    <source>
        <dbReference type="Proteomes" id="UP000579605"/>
    </source>
</evidence>